<dbReference type="InterPro" id="IPR036028">
    <property type="entry name" value="SH3-like_dom_sf"/>
</dbReference>
<feature type="region of interest" description="Disordered" evidence="20">
    <location>
        <begin position="596"/>
        <end position="617"/>
    </location>
</feature>
<dbReference type="Gene3D" id="2.30.30.700">
    <property type="entry name" value="SLA1 homology domain 1"/>
    <property type="match status" value="1"/>
</dbReference>
<evidence type="ECO:0000256" key="5">
    <source>
        <dbReference type="ARBA" id="ARBA00016255"/>
    </source>
</evidence>
<dbReference type="GO" id="GO:0043130">
    <property type="term" value="F:ubiquitin binding"/>
    <property type="evidence" value="ECO:0007669"/>
    <property type="project" value="InterPro"/>
</dbReference>
<feature type="compositionally biased region" description="Polar residues" evidence="20">
    <location>
        <begin position="859"/>
        <end position="884"/>
    </location>
</feature>
<evidence type="ECO:0000256" key="11">
    <source>
        <dbReference type="ARBA" id="ARBA00022583"/>
    </source>
</evidence>
<keyword evidence="13" id="KW-0967">Endosome</keyword>
<dbReference type="AlphaFoldDB" id="W9XCC2"/>
<keyword evidence="11" id="KW-0254">Endocytosis</keyword>
<comment type="caution">
    <text evidence="22">The sequence shown here is derived from an EMBL/GenBank/DDBJ whole genome shotgun (WGS) entry which is preliminary data.</text>
</comment>
<evidence type="ECO:0000256" key="18">
    <source>
        <dbReference type="ARBA" id="ARBA00030785"/>
    </source>
</evidence>
<keyword evidence="8 19" id="KW-0728">SH3 domain</keyword>
<accession>W9XCC2</accession>
<keyword evidence="10" id="KW-0963">Cytoplasm</keyword>
<evidence type="ECO:0000256" key="12">
    <source>
        <dbReference type="ARBA" id="ARBA00022737"/>
    </source>
</evidence>
<feature type="compositionally biased region" description="Low complexity" evidence="20">
    <location>
        <begin position="1054"/>
        <end position="1065"/>
    </location>
</feature>
<evidence type="ECO:0000256" key="15">
    <source>
        <dbReference type="ARBA" id="ARBA00023203"/>
    </source>
</evidence>
<dbReference type="Pfam" id="PF24081">
    <property type="entry name" value="PH_SLA1"/>
    <property type="match status" value="1"/>
</dbReference>
<keyword evidence="16" id="KW-0206">Cytoskeleton</keyword>
<evidence type="ECO:0000256" key="7">
    <source>
        <dbReference type="ARBA" id="ARBA00020357"/>
    </source>
</evidence>
<feature type="compositionally biased region" description="Basic and acidic residues" evidence="20">
    <location>
        <begin position="736"/>
        <end position="748"/>
    </location>
</feature>
<comment type="similarity">
    <text evidence="4">Belongs to the SLA1 family.</text>
</comment>
<feature type="compositionally biased region" description="Polar residues" evidence="20">
    <location>
        <begin position="909"/>
        <end position="919"/>
    </location>
</feature>
<evidence type="ECO:0000256" key="20">
    <source>
        <dbReference type="SAM" id="MobiDB-lite"/>
    </source>
</evidence>
<dbReference type="GO" id="GO:0042802">
    <property type="term" value="F:identical protein binding"/>
    <property type="evidence" value="ECO:0007669"/>
    <property type="project" value="InterPro"/>
</dbReference>
<evidence type="ECO:0000313" key="22">
    <source>
        <dbReference type="EMBL" id="EXJ77848.1"/>
    </source>
</evidence>
<evidence type="ECO:0000313" key="23">
    <source>
        <dbReference type="Proteomes" id="UP000019478"/>
    </source>
</evidence>
<feature type="compositionally biased region" description="Basic and acidic residues" evidence="20">
    <location>
        <begin position="499"/>
        <end position="526"/>
    </location>
</feature>
<dbReference type="PRINTS" id="PR00452">
    <property type="entry name" value="SH3DOMAIN"/>
</dbReference>
<keyword evidence="12" id="KW-0677">Repeat</keyword>
<dbReference type="GO" id="GO:0006897">
    <property type="term" value="P:endocytosis"/>
    <property type="evidence" value="ECO:0007669"/>
    <property type="project" value="UniProtKB-KW"/>
</dbReference>
<evidence type="ECO:0000256" key="10">
    <source>
        <dbReference type="ARBA" id="ARBA00022490"/>
    </source>
</evidence>
<dbReference type="InterPro" id="IPR056996">
    <property type="entry name" value="PH_SLA1"/>
</dbReference>
<dbReference type="GO" id="GO:0000147">
    <property type="term" value="P:actin cortical patch assembly"/>
    <property type="evidence" value="ECO:0007669"/>
    <property type="project" value="TreeGrafter"/>
</dbReference>
<dbReference type="Proteomes" id="UP000019478">
    <property type="component" value="Unassembled WGS sequence"/>
</dbReference>
<feature type="compositionally biased region" description="Low complexity" evidence="20">
    <location>
        <begin position="777"/>
        <end position="786"/>
    </location>
</feature>
<feature type="compositionally biased region" description="Basic and acidic residues" evidence="20">
    <location>
        <begin position="463"/>
        <end position="484"/>
    </location>
</feature>
<feature type="compositionally biased region" description="Low complexity" evidence="20">
    <location>
        <begin position="1079"/>
        <end position="1089"/>
    </location>
</feature>
<dbReference type="PANTHER" id="PTHR15735">
    <property type="entry name" value="FCH AND DOUBLE SH3 DOMAINS PROTEIN"/>
    <property type="match status" value="1"/>
</dbReference>
<dbReference type="Pfam" id="PF00018">
    <property type="entry name" value="SH3_1"/>
    <property type="match status" value="3"/>
</dbReference>
<feature type="compositionally biased region" description="Pro residues" evidence="20">
    <location>
        <begin position="1090"/>
        <end position="1100"/>
    </location>
</feature>
<dbReference type="EMBL" id="AMGY01000009">
    <property type="protein sequence ID" value="EXJ77848.1"/>
    <property type="molecule type" value="Genomic_DNA"/>
</dbReference>
<dbReference type="InterPro" id="IPR035800">
    <property type="entry name" value="Sla1_SH3_1"/>
</dbReference>
<dbReference type="OrthoDB" id="26539at2759"/>
<feature type="domain" description="SH3" evidence="21">
    <location>
        <begin position="371"/>
        <end position="433"/>
    </location>
</feature>
<keyword evidence="9" id="KW-1003">Cell membrane</keyword>
<dbReference type="Pfam" id="PF03983">
    <property type="entry name" value="SHD1"/>
    <property type="match status" value="1"/>
</dbReference>
<feature type="compositionally biased region" description="Polar residues" evidence="20">
    <location>
        <begin position="935"/>
        <end position="944"/>
    </location>
</feature>
<feature type="region of interest" description="Disordered" evidence="20">
    <location>
        <begin position="176"/>
        <end position="257"/>
    </location>
</feature>
<evidence type="ECO:0000256" key="3">
    <source>
        <dbReference type="ARBA" id="ARBA00004413"/>
    </source>
</evidence>
<evidence type="ECO:0000256" key="8">
    <source>
        <dbReference type="ARBA" id="ARBA00022443"/>
    </source>
</evidence>
<dbReference type="InterPro" id="IPR007131">
    <property type="entry name" value="SHD1"/>
</dbReference>
<dbReference type="SUPFAM" id="SSF50044">
    <property type="entry name" value="SH3-domain"/>
    <property type="match status" value="3"/>
</dbReference>
<feature type="region of interest" description="Disordered" evidence="20">
    <location>
        <begin position="463"/>
        <end position="526"/>
    </location>
</feature>
<feature type="compositionally biased region" description="Pro residues" evidence="20">
    <location>
        <begin position="787"/>
        <end position="796"/>
    </location>
</feature>
<dbReference type="Gene3D" id="1.10.150.50">
    <property type="entry name" value="Transcription Factor, Ets-1"/>
    <property type="match status" value="1"/>
</dbReference>
<keyword evidence="15" id="KW-0009">Actin-binding</keyword>
<dbReference type="GO" id="GO:0030833">
    <property type="term" value="P:regulation of actin filament polymerization"/>
    <property type="evidence" value="ECO:0007669"/>
    <property type="project" value="TreeGrafter"/>
</dbReference>
<evidence type="ECO:0000256" key="19">
    <source>
        <dbReference type="PROSITE-ProRule" id="PRU00192"/>
    </source>
</evidence>
<dbReference type="eggNOG" id="ENOG502QQC3">
    <property type="taxonomic scope" value="Eukaryota"/>
</dbReference>
<dbReference type="Gene3D" id="2.30.30.40">
    <property type="entry name" value="SH3 Domains"/>
    <property type="match status" value="3"/>
</dbReference>
<evidence type="ECO:0000256" key="16">
    <source>
        <dbReference type="ARBA" id="ARBA00023212"/>
    </source>
</evidence>
<dbReference type="CDD" id="cd11775">
    <property type="entry name" value="SH3_Sla1p_3"/>
    <property type="match status" value="1"/>
</dbReference>
<dbReference type="GO" id="GO:0005634">
    <property type="term" value="C:nucleus"/>
    <property type="evidence" value="ECO:0007669"/>
    <property type="project" value="TreeGrafter"/>
</dbReference>
<feature type="compositionally biased region" description="Pro residues" evidence="20">
    <location>
        <begin position="209"/>
        <end position="222"/>
    </location>
</feature>
<feature type="region of interest" description="Disordered" evidence="20">
    <location>
        <begin position="133"/>
        <end position="164"/>
    </location>
</feature>
<dbReference type="GO" id="GO:0010008">
    <property type="term" value="C:endosome membrane"/>
    <property type="evidence" value="ECO:0007669"/>
    <property type="project" value="UniProtKB-SubCell"/>
</dbReference>
<evidence type="ECO:0000256" key="2">
    <source>
        <dbReference type="ARBA" id="ARBA00004134"/>
    </source>
</evidence>
<dbReference type="GO" id="GO:0005886">
    <property type="term" value="C:plasma membrane"/>
    <property type="evidence" value="ECO:0007669"/>
    <property type="project" value="UniProtKB-SubCell"/>
</dbReference>
<dbReference type="STRING" id="1182542.W9XCC2"/>
<sequence>MGFVAICTAVYDYHPQSAGELEIREGELLYILEKSTEDDWWRAKKKAVGDDEDEPEGLIPNNYVEDAKPVHTAKALYDYTRQTDEEVSFTEDAVLAVYDISDPDWTLVGVGDDFGFAPSNYIELTSAALQSPSIHSNRQSLPPVAEGDVSAAPASPTRSTQNPAANLARVLEGGALSSPRSAHTVTSLPPVVPRQQLTPDASDGEEPAPALPQRPPSQPAPPSSRRDDGSRGVLPSPPYNRAIPRQNDDDAPIRSPGGFHLYNVNEMVSAMGRRRKMPTTLGINIATGTIMLSPEKSRDGPSQEWTADKMTHYSIEGKHVFMELVRPSKSLDLHAGAKDTAEEIVAALGEIAGAHRAEGIREVIQAAAGGATHKKGQVLYDFMAQGDDEVTVGVGDEVIVLDDTKSEEWWNVRRLKNGKEGVVPSSYIEVTGFVTAEPPSRSGINAGLSTVEQNRLEEERLAREAARTEKARQEAEHARSRSDLGHGMLPQRGSSLADDQSHRKDRKDKDDRKKGRSRPDPTKVRTWTDHSATFKVEAQFLGVADGKIHLHKVNGVKIAVPITKMSPEDLEYVEKVTNEPIEENIPVADLIKMKRRSQLSEQTKSRSGATIEPRAPEQPSVSDYDWFDFFLKAGVGPQLCERYSQAMVRDSMDETVQPDITPDTLRTLGLKEGDVLKVMKYLDHKFGRTHGALANGTNGEAAGGIFSGPGGTLHNNTRRGRPETNRQTNDVVDPDAFAKAEADNKPSAEAKATILTQAPQRESKNGFDDDAWTVKTPSQPRAVSQPPAAPPAPNPPTGAMKDLSLLDAPLQPTPAQPPAPPVTQQPTFQTQPEPQPHTSSAAAVPPVQQPQQTGATPQFFSQVNQIPGSVQAQPTGLQSQQFNPPRQRPVAPQQNYAGTGLLPPPRPTSAPQNPQQSQFGLHPLQPQLTGIPHTSALQAPSGQSLNDLTQQRLQQQYQSMQLQAQPTGNLQLNQSFGQFGLAPQPTGFQHPQQFGQLQQPYLNGNAAGSPFADPRPSFQSQPTGMPFTQSPPPGGINSVLPPALQPQRTGFASPFQQPQPNGFGQTIQPQPSGFPQPVPLQLQPTGYQPQPQPQPQPQQLPPQATGFGSMPQQNGLPNFQPPPVPSITQLPPIAPLQPQKTGPAPPVKFGFTEPKRLTPQPTGRRANLSNASE</sequence>
<organism evidence="22 23">
    <name type="scientific">Capronia epimyces CBS 606.96</name>
    <dbReference type="NCBI Taxonomy" id="1182542"/>
    <lineage>
        <taxon>Eukaryota</taxon>
        <taxon>Fungi</taxon>
        <taxon>Dikarya</taxon>
        <taxon>Ascomycota</taxon>
        <taxon>Pezizomycotina</taxon>
        <taxon>Eurotiomycetes</taxon>
        <taxon>Chaetothyriomycetidae</taxon>
        <taxon>Chaetothyriales</taxon>
        <taxon>Herpotrichiellaceae</taxon>
        <taxon>Capronia</taxon>
    </lineage>
</organism>
<feature type="compositionally biased region" description="Polar residues" evidence="20">
    <location>
        <begin position="599"/>
        <end position="608"/>
    </location>
</feature>
<dbReference type="FunFam" id="2.30.30.40:FF:000256">
    <property type="entry name" value="Actin cytoskeleton-regulatory complex protein SLA1"/>
    <property type="match status" value="1"/>
</dbReference>
<dbReference type="CDD" id="cd11773">
    <property type="entry name" value="SH3_Sla1p_1"/>
    <property type="match status" value="1"/>
</dbReference>
<gene>
    <name evidence="22" type="ORF">A1O3_09007</name>
</gene>
<dbReference type="GO" id="GO:0030479">
    <property type="term" value="C:actin cortical patch"/>
    <property type="evidence" value="ECO:0007669"/>
    <property type="project" value="UniProtKB-SubCell"/>
</dbReference>
<name>W9XCC2_9EURO</name>
<feature type="region of interest" description="Disordered" evidence="20">
    <location>
        <begin position="1003"/>
        <end position="1173"/>
    </location>
</feature>
<dbReference type="SMART" id="SM00326">
    <property type="entry name" value="SH3"/>
    <property type="match status" value="3"/>
</dbReference>
<dbReference type="PROSITE" id="PS50002">
    <property type="entry name" value="SH3"/>
    <property type="match status" value="2"/>
</dbReference>
<feature type="compositionally biased region" description="Pro residues" evidence="20">
    <location>
        <begin position="811"/>
        <end position="823"/>
    </location>
</feature>
<evidence type="ECO:0000256" key="9">
    <source>
        <dbReference type="ARBA" id="ARBA00022475"/>
    </source>
</evidence>
<evidence type="ECO:0000256" key="17">
    <source>
        <dbReference type="ARBA" id="ARBA00029697"/>
    </source>
</evidence>
<proteinExistence type="inferred from homology"/>
<keyword evidence="23" id="KW-1185">Reference proteome</keyword>
<dbReference type="HOGENOM" id="CLU_003674_0_0_1"/>
<evidence type="ECO:0000259" key="21">
    <source>
        <dbReference type="PROSITE" id="PS50002"/>
    </source>
</evidence>
<evidence type="ECO:0000256" key="4">
    <source>
        <dbReference type="ARBA" id="ARBA00007948"/>
    </source>
</evidence>
<comment type="subcellular location">
    <subcellularLocation>
        <location evidence="3">Cell membrane</location>
        <topology evidence="3">Peripheral membrane protein</topology>
        <orientation evidence="3">Cytoplasmic side</orientation>
    </subcellularLocation>
    <subcellularLocation>
        <location evidence="2">Cytoplasm</location>
        <location evidence="2">Cytoskeleton</location>
        <location evidence="2">Actin patch</location>
    </subcellularLocation>
    <subcellularLocation>
        <location evidence="1">Endosome membrane</location>
        <topology evidence="1">Peripheral membrane protein</topology>
        <orientation evidence="1">Cytoplasmic side</orientation>
    </subcellularLocation>
</comment>
<evidence type="ECO:0000256" key="13">
    <source>
        <dbReference type="ARBA" id="ARBA00022753"/>
    </source>
</evidence>
<dbReference type="PANTHER" id="PTHR15735:SF19">
    <property type="entry name" value="ACTIN CYTOSKELETON-REGULATORY COMPLEX PROTEIN SLA1"/>
    <property type="match status" value="1"/>
</dbReference>
<dbReference type="InterPro" id="IPR001452">
    <property type="entry name" value="SH3_domain"/>
</dbReference>
<protein>
    <recommendedName>
        <fullName evidence="7">Actin cytoskeleton-regulatory complex protein SLA1</fullName>
    </recommendedName>
    <alternativeName>
        <fullName evidence="5 6">High osmolarity signaling protein SHO1</fullName>
    </alternativeName>
    <alternativeName>
        <fullName evidence="17 18">Osmosensor SHO1</fullName>
    </alternativeName>
</protein>
<feature type="domain" description="SH3" evidence="21">
    <location>
        <begin position="2"/>
        <end position="69"/>
    </location>
</feature>
<reference evidence="22 23" key="1">
    <citation type="submission" date="2013-03" db="EMBL/GenBank/DDBJ databases">
        <title>The Genome Sequence of Capronia epimyces CBS 606.96.</title>
        <authorList>
            <consortium name="The Broad Institute Genomics Platform"/>
            <person name="Cuomo C."/>
            <person name="de Hoog S."/>
            <person name="Gorbushina A."/>
            <person name="Walker B."/>
            <person name="Young S.K."/>
            <person name="Zeng Q."/>
            <person name="Gargeya S."/>
            <person name="Fitzgerald M."/>
            <person name="Haas B."/>
            <person name="Abouelleil A."/>
            <person name="Allen A.W."/>
            <person name="Alvarado L."/>
            <person name="Arachchi H.M."/>
            <person name="Berlin A.M."/>
            <person name="Chapman S.B."/>
            <person name="Gainer-Dewar J."/>
            <person name="Goldberg J."/>
            <person name="Griggs A."/>
            <person name="Gujja S."/>
            <person name="Hansen M."/>
            <person name="Howarth C."/>
            <person name="Imamovic A."/>
            <person name="Ireland A."/>
            <person name="Larimer J."/>
            <person name="McCowan C."/>
            <person name="Murphy C."/>
            <person name="Pearson M."/>
            <person name="Poon T.W."/>
            <person name="Priest M."/>
            <person name="Roberts A."/>
            <person name="Saif S."/>
            <person name="Shea T."/>
            <person name="Sisk P."/>
            <person name="Sykes S."/>
            <person name="Wortman J."/>
            <person name="Nusbaum C."/>
            <person name="Birren B."/>
        </authorList>
    </citation>
    <scope>NUCLEOTIDE SEQUENCE [LARGE SCALE GENOMIC DNA]</scope>
    <source>
        <strain evidence="22 23">CBS 606.96</strain>
    </source>
</reference>
<feature type="compositionally biased region" description="Low complexity" evidence="20">
    <location>
        <begin position="841"/>
        <end position="858"/>
    </location>
</feature>
<evidence type="ECO:0000256" key="6">
    <source>
        <dbReference type="ARBA" id="ARBA00017350"/>
    </source>
</evidence>
<feature type="compositionally biased region" description="Polar residues" evidence="20">
    <location>
        <begin position="1017"/>
        <end position="1028"/>
    </location>
</feature>
<feature type="region of interest" description="Disordered" evidence="20">
    <location>
        <begin position="706"/>
        <end position="946"/>
    </location>
</feature>
<dbReference type="InterPro" id="IPR013761">
    <property type="entry name" value="SAM/pointed_sf"/>
</dbReference>
<dbReference type="GO" id="GO:0030674">
    <property type="term" value="F:protein-macromolecule adaptor activity"/>
    <property type="evidence" value="ECO:0007669"/>
    <property type="project" value="InterPro"/>
</dbReference>
<feature type="compositionally biased region" description="Polar residues" evidence="20">
    <location>
        <begin position="178"/>
        <end position="187"/>
    </location>
</feature>
<dbReference type="RefSeq" id="XP_007737293.1">
    <property type="nucleotide sequence ID" value="XM_007739103.1"/>
</dbReference>
<keyword evidence="14" id="KW-0472">Membrane</keyword>
<evidence type="ECO:0000256" key="1">
    <source>
        <dbReference type="ARBA" id="ARBA00004125"/>
    </source>
</evidence>
<evidence type="ECO:0000256" key="14">
    <source>
        <dbReference type="ARBA" id="ARBA00023136"/>
    </source>
</evidence>
<dbReference type="GO" id="GO:0003779">
    <property type="term" value="F:actin binding"/>
    <property type="evidence" value="ECO:0007669"/>
    <property type="project" value="UniProtKB-KW"/>
</dbReference>
<dbReference type="InterPro" id="IPR035821">
    <property type="entry name" value="Sla1_SH3_3"/>
</dbReference>
<dbReference type="GeneID" id="19173093"/>